<dbReference type="EMBL" id="JADIMS010000077">
    <property type="protein sequence ID" value="MBO8450377.1"/>
    <property type="molecule type" value="Genomic_DNA"/>
</dbReference>
<dbReference type="InterPro" id="IPR013783">
    <property type="entry name" value="Ig-like_fold"/>
</dbReference>
<name>A0A9D9HHF7_9SPIR</name>
<dbReference type="SUPFAM" id="SSF81296">
    <property type="entry name" value="E set domains"/>
    <property type="match status" value="1"/>
</dbReference>
<reference evidence="1" key="2">
    <citation type="journal article" date="2021" name="PeerJ">
        <title>Extensive microbial diversity within the chicken gut microbiome revealed by metagenomics and culture.</title>
        <authorList>
            <person name="Gilroy R."/>
            <person name="Ravi A."/>
            <person name="Getino M."/>
            <person name="Pursley I."/>
            <person name="Horton D.L."/>
            <person name="Alikhan N.F."/>
            <person name="Baker D."/>
            <person name="Gharbi K."/>
            <person name="Hall N."/>
            <person name="Watson M."/>
            <person name="Adriaenssens E.M."/>
            <person name="Foster-Nyarko E."/>
            <person name="Jarju S."/>
            <person name="Secka A."/>
            <person name="Antonio M."/>
            <person name="Oren A."/>
            <person name="Chaudhuri R.R."/>
            <person name="La Ragione R."/>
            <person name="Hildebrand F."/>
            <person name="Pallen M.J."/>
        </authorList>
    </citation>
    <scope>NUCLEOTIDE SEQUENCE</scope>
    <source>
        <strain evidence="1">B3-4054</strain>
    </source>
</reference>
<accession>A0A9D9HHF7</accession>
<proteinExistence type="predicted"/>
<dbReference type="InterPro" id="IPR014756">
    <property type="entry name" value="Ig_E-set"/>
</dbReference>
<evidence type="ECO:0000313" key="1">
    <source>
        <dbReference type="EMBL" id="MBO8450377.1"/>
    </source>
</evidence>
<protein>
    <submittedName>
        <fullName evidence="1">Isoamylase</fullName>
    </submittedName>
</protein>
<reference evidence="1" key="1">
    <citation type="submission" date="2020-10" db="EMBL/GenBank/DDBJ databases">
        <authorList>
            <person name="Gilroy R."/>
        </authorList>
    </citation>
    <scope>NUCLEOTIDE SEQUENCE</scope>
    <source>
        <strain evidence="1">B3-4054</strain>
    </source>
</reference>
<comment type="caution">
    <text evidence="1">The sequence shown here is derived from an EMBL/GenBank/DDBJ whole genome shotgun (WGS) entry which is preliminary data.</text>
</comment>
<dbReference type="Gene3D" id="2.60.40.10">
    <property type="entry name" value="Immunoglobulins"/>
    <property type="match status" value="1"/>
</dbReference>
<sequence>MKHKRTQTLLAVFFLAGALLFPAEDRTAQAEDSVLYASLVAEIAGPGEPFVRSRYAVFTADGNARHTGIAFAHEGFGKIHNFSRLTARDDFSAQGGVSDSASDSSTLFYILKIPPETKELRYRLVKDGLWMSDPLNPRREYDFETGTQVSVLPVEYYKVYETAAAGTRAVHFLYRGKSGDVIRLAGDFNNWDPFMYELQETSRGIYELTLPLPPGTWHYAFFRGTTQIRDESASLKAYTRDGRTASVIVVN</sequence>
<dbReference type="AlphaFoldDB" id="A0A9D9HHF7"/>
<evidence type="ECO:0000313" key="2">
    <source>
        <dbReference type="Proteomes" id="UP000823616"/>
    </source>
</evidence>
<organism evidence="1 2">
    <name type="scientific">Candidatus Avitreponema avistercoris</name>
    <dbReference type="NCBI Taxonomy" id="2840705"/>
    <lineage>
        <taxon>Bacteria</taxon>
        <taxon>Pseudomonadati</taxon>
        <taxon>Spirochaetota</taxon>
        <taxon>Spirochaetia</taxon>
        <taxon>Spirochaetales</taxon>
        <taxon>Candidatus Avitreponema</taxon>
    </lineage>
</organism>
<dbReference type="Proteomes" id="UP000823616">
    <property type="component" value="Unassembled WGS sequence"/>
</dbReference>
<gene>
    <name evidence="1" type="ORF">IAA96_04650</name>
</gene>